<reference evidence="2" key="1">
    <citation type="submission" date="2023-06" db="EMBL/GenBank/DDBJ databases">
        <title>Genome-scale phylogeny and comparative genomics of the fungal order Sordariales.</title>
        <authorList>
            <consortium name="Lawrence Berkeley National Laboratory"/>
            <person name="Hensen N."/>
            <person name="Bonometti L."/>
            <person name="Westerberg I."/>
            <person name="Brannstrom I.O."/>
            <person name="Guillou S."/>
            <person name="Cros-Aarteil S."/>
            <person name="Calhoun S."/>
            <person name="Haridas S."/>
            <person name="Kuo A."/>
            <person name="Mondo S."/>
            <person name="Pangilinan J."/>
            <person name="Riley R."/>
            <person name="Labutti K."/>
            <person name="Andreopoulos B."/>
            <person name="Lipzen A."/>
            <person name="Chen C."/>
            <person name="Yanf M."/>
            <person name="Daum C."/>
            <person name="Ng V."/>
            <person name="Clum A."/>
            <person name="Steindorff A."/>
            <person name="Ohm R."/>
            <person name="Martin F."/>
            <person name="Silar P."/>
            <person name="Natvig D."/>
            <person name="Lalanne C."/>
            <person name="Gautier V."/>
            <person name="Ament-Velasquez S.L."/>
            <person name="Kruys A."/>
            <person name="Hutchinson M.I."/>
            <person name="Powell A.J."/>
            <person name="Barry K."/>
            <person name="Miller A.N."/>
            <person name="Grigoriev I.V."/>
            <person name="Debuchy R."/>
            <person name="Gladieux P."/>
            <person name="Thoren M.H."/>
            <person name="Johannesson H."/>
        </authorList>
    </citation>
    <scope>NUCLEOTIDE SEQUENCE</scope>
    <source>
        <strain evidence="2">CBS 606.72</strain>
    </source>
</reference>
<dbReference type="PANTHER" id="PTHR38788:SF3">
    <property type="entry name" value="CLR5 DOMAIN-CONTAINING PROTEIN"/>
    <property type="match status" value="1"/>
</dbReference>
<evidence type="ECO:0000313" key="3">
    <source>
        <dbReference type="Proteomes" id="UP001175000"/>
    </source>
</evidence>
<dbReference type="PANTHER" id="PTHR38788">
    <property type="entry name" value="CLR5 DOMAIN-CONTAINING PROTEIN"/>
    <property type="match status" value="1"/>
</dbReference>
<evidence type="ECO:0000313" key="2">
    <source>
        <dbReference type="EMBL" id="KAK0616886.1"/>
    </source>
</evidence>
<dbReference type="Pfam" id="PF14420">
    <property type="entry name" value="Clr5"/>
    <property type="match status" value="1"/>
</dbReference>
<protein>
    <submittedName>
        <fullName evidence="2">Clr5 domain-containing protein</fullName>
    </submittedName>
</protein>
<dbReference type="AlphaFoldDB" id="A0AA39WK40"/>
<keyword evidence="3" id="KW-1185">Reference proteome</keyword>
<name>A0AA39WK40_9PEZI</name>
<sequence>MSVTPTAADWETHRSTIHQLYIERDMSRKDLMAHMKDAYGFVATRSQYESKFKQWKMIKNLTQKEWQLVIGHLNERRRQGKENSVVSLHDRCILNAKLRKAVQRYSLPVLHGRFFGPSIPLGSAALPSMPPGITIRTPSPAPQQDNPFLPILGRFFGQETLDTAGQTSMTRAQWTACHRWIAGMAVDSAPDAARGILKAMLDCSELLPDYTLAQEVLGNSKMLSIEGLVSAFEKHISSREEQFGADDARTIHAKVTLAGILIQSVYGYLSIVLKDDSFPWQSKLVGELSDRAWEALRQVLGLFFREQWVERLLPSPVSRTLVPYRDALWDDDGWVKTMLKSYAKSPDLFRAAAWSMTLYFEMFEIGVYVSLMRALKEAVRIGMLVEVDGATVEDFQKQGYDSCSTRQDGKAIKGWVRTDKYYEIYGINPQLLQKGEGKEEVGTGGSSMGEAHSCMVFDIGAAQKEKEKVEQESNKAYEQLLVFMDGMRL</sequence>
<dbReference type="InterPro" id="IPR025676">
    <property type="entry name" value="Clr5_dom"/>
</dbReference>
<proteinExistence type="predicted"/>
<dbReference type="Proteomes" id="UP001175000">
    <property type="component" value="Unassembled WGS sequence"/>
</dbReference>
<gene>
    <name evidence="2" type="ORF">B0T14DRAFT_254252</name>
</gene>
<accession>A0AA39WK40</accession>
<comment type="caution">
    <text evidence="2">The sequence shown here is derived from an EMBL/GenBank/DDBJ whole genome shotgun (WGS) entry which is preliminary data.</text>
</comment>
<evidence type="ECO:0000259" key="1">
    <source>
        <dbReference type="Pfam" id="PF14420"/>
    </source>
</evidence>
<organism evidence="2 3">
    <name type="scientific">Immersiella caudata</name>
    <dbReference type="NCBI Taxonomy" id="314043"/>
    <lineage>
        <taxon>Eukaryota</taxon>
        <taxon>Fungi</taxon>
        <taxon>Dikarya</taxon>
        <taxon>Ascomycota</taxon>
        <taxon>Pezizomycotina</taxon>
        <taxon>Sordariomycetes</taxon>
        <taxon>Sordariomycetidae</taxon>
        <taxon>Sordariales</taxon>
        <taxon>Lasiosphaeriaceae</taxon>
        <taxon>Immersiella</taxon>
    </lineage>
</organism>
<dbReference type="EMBL" id="JAULSU010000005">
    <property type="protein sequence ID" value="KAK0616886.1"/>
    <property type="molecule type" value="Genomic_DNA"/>
</dbReference>
<feature type="domain" description="Clr5" evidence="1">
    <location>
        <begin position="7"/>
        <end position="57"/>
    </location>
</feature>